<organism evidence="1 2">
    <name type="scientific">Acinetobacter genomosp. 33YU</name>
    <dbReference type="NCBI Taxonomy" id="1675530"/>
    <lineage>
        <taxon>Bacteria</taxon>
        <taxon>Pseudomonadati</taxon>
        <taxon>Pseudomonadota</taxon>
        <taxon>Gammaproteobacteria</taxon>
        <taxon>Moraxellales</taxon>
        <taxon>Moraxellaceae</taxon>
        <taxon>Acinetobacter</taxon>
    </lineage>
</organism>
<feature type="non-terminal residue" evidence="1">
    <location>
        <position position="1"/>
    </location>
</feature>
<evidence type="ECO:0000313" key="1">
    <source>
        <dbReference type="EMBL" id="ONN48965.1"/>
    </source>
</evidence>
<dbReference type="EMBL" id="LFZS01000052">
    <property type="protein sequence ID" value="ONN48965.1"/>
    <property type="molecule type" value="Genomic_DNA"/>
</dbReference>
<dbReference type="InterPro" id="IPR011049">
    <property type="entry name" value="Serralysin-like_metalloprot_C"/>
</dbReference>
<proteinExistence type="predicted"/>
<accession>A0A1V2UNN6</accession>
<comment type="caution">
    <text evidence="1">The sequence shown here is derived from an EMBL/GenBank/DDBJ whole genome shotgun (WGS) entry which is preliminary data.</text>
</comment>
<dbReference type="Gene3D" id="2.150.10.10">
    <property type="entry name" value="Serralysin-like metalloprotease, C-terminal"/>
    <property type="match status" value="1"/>
</dbReference>
<feature type="non-terminal residue" evidence="1">
    <location>
        <position position="107"/>
    </location>
</feature>
<evidence type="ECO:0000313" key="2">
    <source>
        <dbReference type="Proteomes" id="UP000189376"/>
    </source>
</evidence>
<keyword evidence="2" id="KW-1185">Reference proteome</keyword>
<dbReference type="AlphaFoldDB" id="A0A1V2UNN6"/>
<protein>
    <recommendedName>
        <fullName evidence="3">Trimeric autotransporter adhesin YadA-like stalk domain-containing protein</fullName>
    </recommendedName>
</protein>
<reference evidence="1 2" key="1">
    <citation type="submission" date="2015-07" db="EMBL/GenBank/DDBJ databases">
        <title>Acinetobacter yuneri, a novel member of Acinetobacter calcoaceticus-Acinetobacter baumannii complex isolated from clinical specimen.</title>
        <authorList>
            <person name="Yu Y."/>
        </authorList>
    </citation>
    <scope>NUCLEOTIDE SEQUENCE [LARGE SCALE GENOMIC DNA]</scope>
    <source>
        <strain evidence="1 2">A362</strain>
    </source>
</reference>
<gene>
    <name evidence="1" type="ORF">AC058_20260</name>
</gene>
<sequence>ASYDSTTGAVSAPTYVTTKTDGTTVNASNVGDALTNLNNEVVKPITFAGNSGSVDRKLGETLNITGGLTASGSNSNVKTVISGNTVDIQLADAPVFAGKLTANGLDA</sequence>
<name>A0A1V2UNN6_9GAMM</name>
<dbReference type="Proteomes" id="UP000189376">
    <property type="component" value="Unassembled WGS sequence"/>
</dbReference>
<evidence type="ECO:0008006" key="3">
    <source>
        <dbReference type="Google" id="ProtNLM"/>
    </source>
</evidence>